<evidence type="ECO:0000256" key="1">
    <source>
        <dbReference type="SAM" id="SignalP"/>
    </source>
</evidence>
<dbReference type="Gene3D" id="2.60.120.380">
    <property type="match status" value="1"/>
</dbReference>
<organism evidence="2 3">
    <name type="scientific">Paenibacillus motobuensis</name>
    <dbReference type="NCBI Taxonomy" id="295324"/>
    <lineage>
        <taxon>Bacteria</taxon>
        <taxon>Bacillati</taxon>
        <taxon>Bacillota</taxon>
        <taxon>Bacilli</taxon>
        <taxon>Bacillales</taxon>
        <taxon>Paenibacillaceae</taxon>
        <taxon>Paenibacillus</taxon>
    </lineage>
</organism>
<proteinExistence type="predicted"/>
<feature type="signal peptide" evidence="1">
    <location>
        <begin position="1"/>
        <end position="29"/>
    </location>
</feature>
<name>A0ABN0YC80_9BACL</name>
<reference evidence="2 3" key="1">
    <citation type="journal article" date="2019" name="Int. J. Syst. Evol. Microbiol.">
        <title>The Global Catalogue of Microorganisms (GCM) 10K type strain sequencing project: providing services to taxonomists for standard genome sequencing and annotation.</title>
        <authorList>
            <consortium name="The Broad Institute Genomics Platform"/>
            <consortium name="The Broad Institute Genome Sequencing Center for Infectious Disease"/>
            <person name="Wu L."/>
            <person name="Ma J."/>
        </authorList>
    </citation>
    <scope>NUCLEOTIDE SEQUENCE [LARGE SCALE GENOMIC DNA]</scope>
    <source>
        <strain evidence="2 3">JCM 12774</strain>
    </source>
</reference>
<sequence length="154" mass="17527">MKKKKGIKISIMTLLTVFLLLIGSTSVFAAVINYESEPNDGFTTANTMIHLSYGENYGKISSYSDIDNWKFYTKSSRNHYVGIVLPENTKYTFTVYEYSATGYKLITSSNNWVMLPGDNTTTGLSREYYVVVSAPNGSYISPEYYHLYFYDDLP</sequence>
<feature type="chain" id="PRO_5045744024" evidence="1">
    <location>
        <begin position="30"/>
        <end position="154"/>
    </location>
</feature>
<comment type="caution">
    <text evidence="2">The sequence shown here is derived from an EMBL/GenBank/DDBJ whole genome shotgun (WGS) entry which is preliminary data.</text>
</comment>
<keyword evidence="3" id="KW-1185">Reference proteome</keyword>
<evidence type="ECO:0000313" key="3">
    <source>
        <dbReference type="Proteomes" id="UP001500340"/>
    </source>
</evidence>
<keyword evidence="1" id="KW-0732">Signal</keyword>
<protein>
    <submittedName>
        <fullName evidence="2">Uncharacterized protein</fullName>
    </submittedName>
</protein>
<accession>A0ABN0YC80</accession>
<dbReference type="EMBL" id="BAAACX010000009">
    <property type="protein sequence ID" value="GAA0390649.1"/>
    <property type="molecule type" value="Genomic_DNA"/>
</dbReference>
<evidence type="ECO:0000313" key="2">
    <source>
        <dbReference type="EMBL" id="GAA0390649.1"/>
    </source>
</evidence>
<dbReference type="RefSeq" id="WP_343860934.1">
    <property type="nucleotide sequence ID" value="NZ_BAAACX010000009.1"/>
</dbReference>
<gene>
    <name evidence="2" type="ORF">GCM10008933_21980</name>
</gene>
<dbReference type="Proteomes" id="UP001500340">
    <property type="component" value="Unassembled WGS sequence"/>
</dbReference>